<gene>
    <name evidence="2" type="primary">pelA</name>
    <name evidence="2" type="ORF">O3P16_00880</name>
</gene>
<dbReference type="SUPFAM" id="SSF81853">
    <property type="entry name" value="Family 10 polysaccharide lyase"/>
    <property type="match status" value="1"/>
</dbReference>
<evidence type="ECO:0000256" key="1">
    <source>
        <dbReference type="SAM" id="SignalP"/>
    </source>
</evidence>
<protein>
    <submittedName>
        <fullName evidence="2">Pectate lyase</fullName>
        <ecNumber evidence="2">4.2.2.2</ecNumber>
    </submittedName>
</protein>
<name>A0ABT4UES2_9BACT</name>
<dbReference type="EC" id="4.2.2.2" evidence="2"/>
<proteinExistence type="predicted"/>
<keyword evidence="2" id="KW-0456">Lyase</keyword>
<evidence type="ECO:0000313" key="3">
    <source>
        <dbReference type="Proteomes" id="UP001210231"/>
    </source>
</evidence>
<dbReference type="Proteomes" id="UP001210231">
    <property type="component" value="Unassembled WGS sequence"/>
</dbReference>
<dbReference type="Pfam" id="PF09492">
    <property type="entry name" value="Pec_lyase"/>
    <property type="match status" value="1"/>
</dbReference>
<dbReference type="NCBIfam" id="TIGR02474">
    <property type="entry name" value="pec_lyase"/>
    <property type="match status" value="1"/>
</dbReference>
<dbReference type="Gene3D" id="1.50.10.20">
    <property type="match status" value="1"/>
</dbReference>
<feature type="signal peptide" evidence="1">
    <location>
        <begin position="1"/>
        <end position="31"/>
    </location>
</feature>
<dbReference type="EMBL" id="JAQGEF010000001">
    <property type="protein sequence ID" value="MDA3613344.1"/>
    <property type="molecule type" value="Genomic_DNA"/>
</dbReference>
<evidence type="ECO:0000313" key="2">
    <source>
        <dbReference type="EMBL" id="MDA3613344.1"/>
    </source>
</evidence>
<organism evidence="2 3">
    <name type="scientific">Polluticaenibacter yanchengensis</name>
    <dbReference type="NCBI Taxonomy" id="3014562"/>
    <lineage>
        <taxon>Bacteria</taxon>
        <taxon>Pseudomonadati</taxon>
        <taxon>Bacteroidota</taxon>
        <taxon>Chitinophagia</taxon>
        <taxon>Chitinophagales</taxon>
        <taxon>Chitinophagaceae</taxon>
        <taxon>Polluticaenibacter</taxon>
    </lineage>
</organism>
<keyword evidence="3" id="KW-1185">Reference proteome</keyword>
<accession>A0ABT4UES2</accession>
<keyword evidence="1" id="KW-0732">Signal</keyword>
<dbReference type="InterPro" id="IPR012669">
    <property type="entry name" value="Pectate_lyase"/>
</dbReference>
<dbReference type="RefSeq" id="WP_407029676.1">
    <property type="nucleotide sequence ID" value="NZ_JAQGEF010000001.1"/>
</dbReference>
<dbReference type="GO" id="GO:0030570">
    <property type="term" value="F:pectate lyase activity"/>
    <property type="evidence" value="ECO:0007669"/>
    <property type="project" value="UniProtKB-EC"/>
</dbReference>
<sequence length="352" mass="40550">MKAFSFKLYSKKVIAILWLLPFFVFARSVSAQDLQADNMLLFQNPNGGWPKHWNAKTFKYDITYSDDVKAEIKKSRNDIYSTIDNNATTKEIKYLLTAYIKTQNKEYLKSVEKSLNYLLNAQYANGGWPQFYPDDKGYRKYITFNDNAMTNVMQTLKLIYTKPEYTALFSEKLINKLKKANDKAVACILKCQIKVDGVLTAWCAQHDNVTLEARPARSFELTSISGGESVAIVEYLMQIENPSPEVINAVKSAVNWFEKVKIEGYRYDVIRDTTISSGYKRTLVADSSAKALWARFYEIGTNRPFFSDRDGIKKYNLSEIDQERSMGYSWYVSGADKLLNNLYPKWIKKIEG</sequence>
<feature type="chain" id="PRO_5046664941" evidence="1">
    <location>
        <begin position="32"/>
        <end position="352"/>
    </location>
</feature>
<comment type="caution">
    <text evidence="2">The sequence shown here is derived from an EMBL/GenBank/DDBJ whole genome shotgun (WGS) entry which is preliminary data.</text>
</comment>
<reference evidence="2 3" key="1">
    <citation type="submission" date="2022-12" db="EMBL/GenBank/DDBJ databases">
        <title>Chitinophagaceae gen. sp. nov., a new member of the family Chitinophagaceae, isolated from soil in a chemical factory.</title>
        <authorList>
            <person name="Ke Z."/>
        </authorList>
    </citation>
    <scope>NUCLEOTIDE SEQUENCE [LARGE SCALE GENOMIC DNA]</scope>
    <source>
        <strain evidence="2 3">LY-5</strain>
    </source>
</reference>